<dbReference type="InterPro" id="IPR001509">
    <property type="entry name" value="Epimerase_deHydtase"/>
</dbReference>
<accession>A0A0G0JQR9</accession>
<protein>
    <recommendedName>
        <fullName evidence="1">NAD-dependent epimerase/dehydratase domain-containing protein</fullName>
    </recommendedName>
</protein>
<sequence>MNEIKTIFILGGVGFVGRAVTDKYLKNNWKVVILTRSKNLKEAKNKLSLHGYDKNLFAKSISNGFLLFALNVNLVDKKWSQTDIWIQLLKKLNQPSSSILQIINLVGETSKSADEILKSNITTLESVFTLVKFIKYQNKNCLFINMGSFAEKKESKKISPYEYAKKVARQKIEKSNLCDFHFVPHYIKGKGEQKMKSVAPILWNKLKFSHRWLFGFKVGVVDVDDLAEIIYHIFEMNKIPSRGQKPVEVYVTNGEMVFGEIVKNLLPKNKQRIPSLIIPTWLEGLFLWFYSIIIPIVKSKDQFALRLASFAKRGLMDDKKQSEINDFKTAKDIKKLALDTFNYEILERNPNLIVFNKRHPVIYVLRERNKETLKRMIQKALLSSS</sequence>
<dbReference type="Gene3D" id="3.40.50.720">
    <property type="entry name" value="NAD(P)-binding Rossmann-like Domain"/>
    <property type="match status" value="1"/>
</dbReference>
<dbReference type="EMBL" id="LBUU01000008">
    <property type="protein sequence ID" value="KKQ69933.1"/>
    <property type="molecule type" value="Genomic_DNA"/>
</dbReference>
<evidence type="ECO:0000313" key="3">
    <source>
        <dbReference type="Proteomes" id="UP000034022"/>
    </source>
</evidence>
<feature type="domain" description="NAD-dependent epimerase/dehydratase" evidence="1">
    <location>
        <begin position="7"/>
        <end position="236"/>
    </location>
</feature>
<proteinExistence type="predicted"/>
<dbReference type="AlphaFoldDB" id="A0A0G0JQR9"/>
<organism evidence="2 3">
    <name type="scientific">Candidatus Falkowbacteria bacterium GW2011_GWE1_38_31</name>
    <dbReference type="NCBI Taxonomy" id="1618638"/>
    <lineage>
        <taxon>Bacteria</taxon>
        <taxon>Candidatus Falkowiibacteriota</taxon>
    </lineage>
</organism>
<dbReference type="Pfam" id="PF01370">
    <property type="entry name" value="Epimerase"/>
    <property type="match status" value="1"/>
</dbReference>
<dbReference type="SUPFAM" id="SSF51735">
    <property type="entry name" value="NAD(P)-binding Rossmann-fold domains"/>
    <property type="match status" value="1"/>
</dbReference>
<comment type="caution">
    <text evidence="2">The sequence shown here is derived from an EMBL/GenBank/DDBJ whole genome shotgun (WGS) entry which is preliminary data.</text>
</comment>
<dbReference type="Proteomes" id="UP000034022">
    <property type="component" value="Unassembled WGS sequence"/>
</dbReference>
<dbReference type="InterPro" id="IPR036291">
    <property type="entry name" value="NAD(P)-bd_dom_sf"/>
</dbReference>
<evidence type="ECO:0000259" key="1">
    <source>
        <dbReference type="Pfam" id="PF01370"/>
    </source>
</evidence>
<evidence type="ECO:0000313" key="2">
    <source>
        <dbReference type="EMBL" id="KKQ69933.1"/>
    </source>
</evidence>
<name>A0A0G0JQR9_9BACT</name>
<gene>
    <name evidence="2" type="ORF">US91_C0008G0053</name>
</gene>
<reference evidence="2" key="1">
    <citation type="journal article" date="2015" name="Nature">
        <title>rRNA introns, odd ribosomes, and small enigmatic genomes across a large radiation of phyla.</title>
        <authorList>
            <person name="Brown C.T."/>
            <person name="Hug L.A."/>
            <person name="Thomas B.C."/>
            <person name="Sharon I."/>
            <person name="Castelle C.J."/>
            <person name="Singh A."/>
            <person name="Wilkins M.J."/>
            <person name="Williams K.H."/>
            <person name="Banfield J.F."/>
        </authorList>
    </citation>
    <scope>NUCLEOTIDE SEQUENCE [LARGE SCALE GENOMIC DNA]</scope>
</reference>